<dbReference type="RefSeq" id="XP_031910827.1">
    <property type="nucleotide sequence ID" value="XM_032055299.1"/>
</dbReference>
<dbReference type="Proteomes" id="UP000325672">
    <property type="component" value="Unassembled WGS sequence"/>
</dbReference>
<dbReference type="AlphaFoldDB" id="A0A5N6SNN0"/>
<protein>
    <submittedName>
        <fullName evidence="1">Uncharacterized protein</fullName>
    </submittedName>
</protein>
<evidence type="ECO:0000313" key="1">
    <source>
        <dbReference type="EMBL" id="KAE8134764.1"/>
    </source>
</evidence>
<dbReference type="GeneID" id="43639509"/>
<keyword evidence="2" id="KW-1185">Reference proteome</keyword>
<dbReference type="OrthoDB" id="10430148at2759"/>
<dbReference type="EMBL" id="ML743600">
    <property type="protein sequence ID" value="KAE8134764.1"/>
    <property type="molecule type" value="Genomic_DNA"/>
</dbReference>
<accession>A0A5N6SNN0</accession>
<organism evidence="1 2">
    <name type="scientific">Aspergillus pseudotamarii</name>
    <dbReference type="NCBI Taxonomy" id="132259"/>
    <lineage>
        <taxon>Eukaryota</taxon>
        <taxon>Fungi</taxon>
        <taxon>Dikarya</taxon>
        <taxon>Ascomycota</taxon>
        <taxon>Pezizomycotina</taxon>
        <taxon>Eurotiomycetes</taxon>
        <taxon>Eurotiomycetidae</taxon>
        <taxon>Eurotiales</taxon>
        <taxon>Aspergillaceae</taxon>
        <taxon>Aspergillus</taxon>
        <taxon>Aspergillus subgen. Circumdati</taxon>
    </lineage>
</organism>
<reference evidence="1 2" key="1">
    <citation type="submission" date="2019-04" db="EMBL/GenBank/DDBJ databases">
        <title>Friends and foes A comparative genomics study of 23 Aspergillus species from section Flavi.</title>
        <authorList>
            <consortium name="DOE Joint Genome Institute"/>
            <person name="Kjaerbolling I."/>
            <person name="Vesth T."/>
            <person name="Frisvad J.C."/>
            <person name="Nybo J.L."/>
            <person name="Theobald S."/>
            <person name="Kildgaard S."/>
            <person name="Isbrandt T."/>
            <person name="Kuo A."/>
            <person name="Sato A."/>
            <person name="Lyhne E.K."/>
            <person name="Kogle M.E."/>
            <person name="Wiebenga A."/>
            <person name="Kun R.S."/>
            <person name="Lubbers R.J."/>
            <person name="Makela M.R."/>
            <person name="Barry K."/>
            <person name="Chovatia M."/>
            <person name="Clum A."/>
            <person name="Daum C."/>
            <person name="Haridas S."/>
            <person name="He G."/>
            <person name="LaButti K."/>
            <person name="Lipzen A."/>
            <person name="Mondo S."/>
            <person name="Riley R."/>
            <person name="Salamov A."/>
            <person name="Simmons B.A."/>
            <person name="Magnuson J.K."/>
            <person name="Henrissat B."/>
            <person name="Mortensen U.H."/>
            <person name="Larsen T.O."/>
            <person name="Devries R.P."/>
            <person name="Grigoriev I.V."/>
            <person name="Machida M."/>
            <person name="Baker S.E."/>
            <person name="Andersen M.R."/>
        </authorList>
    </citation>
    <scope>NUCLEOTIDE SEQUENCE [LARGE SCALE GENOMIC DNA]</scope>
    <source>
        <strain evidence="1 2">CBS 117625</strain>
    </source>
</reference>
<gene>
    <name evidence="1" type="ORF">BDV38DRAFT_254144</name>
</gene>
<evidence type="ECO:0000313" key="2">
    <source>
        <dbReference type="Proteomes" id="UP000325672"/>
    </source>
</evidence>
<name>A0A5N6SNN0_ASPPS</name>
<proteinExistence type="predicted"/>
<sequence>MAGLITEMTSLITGSDADGIEDQRPCDNTDLTRWVVRDNELICLEPRKEAIDNDIQDLDTTDLASLLPQNPYNSSQEGYHCR</sequence>